<dbReference type="EC" id="2.7.13.3" evidence="2"/>
<keyword evidence="6" id="KW-0418">Kinase</keyword>
<dbReference type="InterPro" id="IPR005467">
    <property type="entry name" value="His_kinase_dom"/>
</dbReference>
<dbReference type="Pfam" id="PF00512">
    <property type="entry name" value="HisKA"/>
    <property type="match status" value="1"/>
</dbReference>
<dbReference type="InterPro" id="IPR004358">
    <property type="entry name" value="Sig_transdc_His_kin-like_C"/>
</dbReference>
<evidence type="ECO:0000256" key="3">
    <source>
        <dbReference type="ARBA" id="ARBA00022553"/>
    </source>
</evidence>
<dbReference type="InterPro" id="IPR008207">
    <property type="entry name" value="Sig_transdc_His_kin_Hpt_dom"/>
</dbReference>
<evidence type="ECO:0000256" key="11">
    <source>
        <dbReference type="PROSITE-ProRule" id="PRU00169"/>
    </source>
</evidence>
<evidence type="ECO:0000259" key="14">
    <source>
        <dbReference type="PROSITE" id="PS50110"/>
    </source>
</evidence>
<dbReference type="Gene3D" id="1.20.120.160">
    <property type="entry name" value="HPT domain"/>
    <property type="match status" value="1"/>
</dbReference>
<dbReference type="InterPro" id="IPR036890">
    <property type="entry name" value="HATPase_C_sf"/>
</dbReference>
<dbReference type="SUPFAM" id="SSF47226">
    <property type="entry name" value="Histidine-containing phosphotransfer domain, HPT domain"/>
    <property type="match status" value="1"/>
</dbReference>
<dbReference type="InterPro" id="IPR036641">
    <property type="entry name" value="HPT_dom_sf"/>
</dbReference>
<keyword evidence="12" id="KW-0175">Coiled coil</keyword>
<dbReference type="Pfam" id="PF08447">
    <property type="entry name" value="PAS_3"/>
    <property type="match status" value="1"/>
</dbReference>
<dbReference type="InterPro" id="IPR013655">
    <property type="entry name" value="PAS_fold_3"/>
</dbReference>
<evidence type="ECO:0000313" key="17">
    <source>
        <dbReference type="EMBL" id="XBH03413.1"/>
    </source>
</evidence>
<evidence type="ECO:0000256" key="5">
    <source>
        <dbReference type="ARBA" id="ARBA00022741"/>
    </source>
</evidence>
<comment type="catalytic activity">
    <reaction evidence="1">
        <text>ATP + protein L-histidine = ADP + protein N-phospho-L-histidine.</text>
        <dbReference type="EC" id="2.7.13.3"/>
    </reaction>
</comment>
<accession>A0AAU7CD99</accession>
<feature type="modified residue" description="4-aspartylphosphate" evidence="11">
    <location>
        <position position="911"/>
    </location>
</feature>
<dbReference type="CDD" id="cd00082">
    <property type="entry name" value="HisKA"/>
    <property type="match status" value="1"/>
</dbReference>
<dbReference type="InterPro" id="IPR013656">
    <property type="entry name" value="PAS_4"/>
</dbReference>
<comment type="subunit">
    <text evidence="9">At low DSF concentrations, interacts with RpfF.</text>
</comment>
<evidence type="ECO:0000256" key="7">
    <source>
        <dbReference type="ARBA" id="ARBA00022840"/>
    </source>
</evidence>
<evidence type="ECO:0000259" key="15">
    <source>
        <dbReference type="PROSITE" id="PS50112"/>
    </source>
</evidence>
<keyword evidence="7" id="KW-0067">ATP-binding</keyword>
<dbReference type="InterPro" id="IPR003594">
    <property type="entry name" value="HATPase_dom"/>
</dbReference>
<evidence type="ECO:0000256" key="4">
    <source>
        <dbReference type="ARBA" id="ARBA00022679"/>
    </source>
</evidence>
<evidence type="ECO:0000256" key="2">
    <source>
        <dbReference type="ARBA" id="ARBA00012438"/>
    </source>
</evidence>
<dbReference type="SMART" id="SM00086">
    <property type="entry name" value="PAC"/>
    <property type="match status" value="2"/>
</dbReference>
<dbReference type="Gene3D" id="3.40.50.2300">
    <property type="match status" value="2"/>
</dbReference>
<feature type="domain" description="Histidine kinase" evidence="13">
    <location>
        <begin position="442"/>
        <end position="665"/>
    </location>
</feature>
<dbReference type="SUPFAM" id="SSF52172">
    <property type="entry name" value="CheY-like"/>
    <property type="match status" value="2"/>
</dbReference>
<keyword evidence="5" id="KW-0547">Nucleotide-binding</keyword>
<dbReference type="EMBL" id="CP155447">
    <property type="protein sequence ID" value="XBH03413.1"/>
    <property type="molecule type" value="Genomic_DNA"/>
</dbReference>
<dbReference type="FunFam" id="3.30.565.10:FF:000010">
    <property type="entry name" value="Sensor histidine kinase RcsC"/>
    <property type="match status" value="1"/>
</dbReference>
<proteinExistence type="predicted"/>
<dbReference type="PANTHER" id="PTHR45339:SF5">
    <property type="entry name" value="HISTIDINE KINASE"/>
    <property type="match status" value="1"/>
</dbReference>
<dbReference type="Pfam" id="PF00072">
    <property type="entry name" value="Response_reg"/>
    <property type="match status" value="2"/>
</dbReference>
<keyword evidence="3 11" id="KW-0597">Phosphoprotein</keyword>
<dbReference type="InterPro" id="IPR035965">
    <property type="entry name" value="PAS-like_dom_sf"/>
</dbReference>
<dbReference type="PROSITE" id="PS50112">
    <property type="entry name" value="PAS"/>
    <property type="match status" value="2"/>
</dbReference>
<dbReference type="Gene3D" id="1.10.287.130">
    <property type="match status" value="1"/>
</dbReference>
<dbReference type="FunFam" id="1.10.287.130:FF:000002">
    <property type="entry name" value="Two-component osmosensing histidine kinase"/>
    <property type="match status" value="1"/>
</dbReference>
<dbReference type="Gene3D" id="3.30.450.20">
    <property type="entry name" value="PAS domain"/>
    <property type="match status" value="2"/>
</dbReference>
<protein>
    <recommendedName>
        <fullName evidence="10">Sensory/regulatory protein RpfC</fullName>
        <ecNumber evidence="2">2.7.13.3</ecNumber>
    </recommendedName>
</protein>
<dbReference type="CDD" id="cd00130">
    <property type="entry name" value="PAS"/>
    <property type="match status" value="2"/>
</dbReference>
<dbReference type="GO" id="GO:0005524">
    <property type="term" value="F:ATP binding"/>
    <property type="evidence" value="ECO:0007669"/>
    <property type="project" value="UniProtKB-KW"/>
</dbReference>
<keyword evidence="4" id="KW-0808">Transferase</keyword>
<sequence length="1114" mass="122076">MEHPTEDIRTVRRTIRDLVALSAFPTSCFGSSPVQVAENLADILFDRLRPDFVYLRLRDQSDGSASEVSRTLERPASQDQTRQIGQVLAPWLDLAHADSPSSVPNPVGTGKSRIVVIPLGDDGEVGVLVAGSTQAGFPGQDNHLLLCVGASQAALVIQRHQDEAALRRSQRPNHGTFSRMFLLSGLLDLDGTVIDANRASLEFGGLRWEEVVGRPFWEARWWADSVAAQTQIRAAIADAACGEFVRCKVEVRCVDKRIAVLDLSLKPLRDERGQVVRLILEASEIHDRTQAWLTLLASEEQFRGTFENAAVGIAHVDCAGHFLRVNETLCGIVGYSREELLEKSFQDITLPEDQKASLALFSPLLRGESNRISLEQRSIRKDGSLLWSEVSVVPQPVVTGKPTYAIAVIHDISDRKRLEIELRQARATAESANRAKDEFLANVSHEIRTPLNAIIGMTELALDTPLTRDQRDCLQTAMSASANLLGVIDDLLDFSKIEAGKLELASTEFSLRSALSDTMRLLALRAHRKGLELVCQVGLDVPDALIGDAGRLKQVLLNLVGNAIKFTEAGEVVVDVGVVEIARPGDMVSLRVEVRDTGIGIPPAHQAKIFLAFEQENTSTTRKYGGTGLGLTIAARLLALMDGTIEVESQPDRGSQFVFTVRFRRQPRRSERQCDQSPASLHNLPVLVVDDNATSRRTLEAWLVGWKMKPTARSNGMAAMNTLQQSAAAGQPFALALLDTRMPDTDGLMLAAMIRRRAELSATRVIMLTSGFHPGEERRLRELQVAGQLLKPVQQHELLETIFRVMDQAIDGIPPSVEPSEPPAPSSTPLRLLVAEDNEFNARLVARLLTKRGYFVQVAEDGHQALAMLGLEERPAPFLDQHPGGDWEQTIACDKLTPSPQTTAFDLLLLDLHMPKLDGYAVVRAIRKQEKVLGGHLPVIALTARSQPEDCARCLAAGMDDYLPKPIRTDELLAVIEGLVLHRSIPLQGEAASGEGACSLLTSATLLAACGDDEAVLRELCEDFRTYAPARLTEVRDALRDQNSPRLRDAAHKLAGLLSAFSRPAGDLASDLEERAALNQLDQAPHLVSELEIMARDLMSQIADLSIKKLRLQP</sequence>
<evidence type="ECO:0000259" key="13">
    <source>
        <dbReference type="PROSITE" id="PS50109"/>
    </source>
</evidence>
<dbReference type="InterPro" id="IPR001789">
    <property type="entry name" value="Sig_transdc_resp-reg_receiver"/>
</dbReference>
<dbReference type="SMART" id="SM00448">
    <property type="entry name" value="REC"/>
    <property type="match status" value="2"/>
</dbReference>
<feature type="coiled-coil region" evidence="12">
    <location>
        <begin position="415"/>
        <end position="442"/>
    </location>
</feature>
<evidence type="ECO:0000256" key="8">
    <source>
        <dbReference type="ARBA" id="ARBA00023012"/>
    </source>
</evidence>
<dbReference type="NCBIfam" id="TIGR00229">
    <property type="entry name" value="sensory_box"/>
    <property type="match status" value="2"/>
</dbReference>
<evidence type="ECO:0000256" key="12">
    <source>
        <dbReference type="SAM" id="Coils"/>
    </source>
</evidence>
<dbReference type="PROSITE" id="PS50113">
    <property type="entry name" value="PAC"/>
    <property type="match status" value="1"/>
</dbReference>
<evidence type="ECO:0000256" key="10">
    <source>
        <dbReference type="ARBA" id="ARBA00068150"/>
    </source>
</evidence>
<evidence type="ECO:0000256" key="6">
    <source>
        <dbReference type="ARBA" id="ARBA00022777"/>
    </source>
</evidence>
<feature type="domain" description="PAS" evidence="15">
    <location>
        <begin position="186"/>
        <end position="214"/>
    </location>
</feature>
<feature type="domain" description="Response regulatory" evidence="14">
    <location>
        <begin position="831"/>
        <end position="980"/>
    </location>
</feature>
<organism evidence="17">
    <name type="scientific">Singulisphaera sp. Ch08</name>
    <dbReference type="NCBI Taxonomy" id="3120278"/>
    <lineage>
        <taxon>Bacteria</taxon>
        <taxon>Pseudomonadati</taxon>
        <taxon>Planctomycetota</taxon>
        <taxon>Planctomycetia</taxon>
        <taxon>Isosphaerales</taxon>
        <taxon>Isosphaeraceae</taxon>
        <taxon>Singulisphaera</taxon>
    </lineage>
</organism>
<dbReference type="RefSeq" id="WP_406696146.1">
    <property type="nucleotide sequence ID" value="NZ_CP155447.1"/>
</dbReference>
<evidence type="ECO:0000256" key="1">
    <source>
        <dbReference type="ARBA" id="ARBA00000085"/>
    </source>
</evidence>
<dbReference type="AlphaFoldDB" id="A0AAU7CD99"/>
<dbReference type="Gene3D" id="3.30.450.40">
    <property type="match status" value="1"/>
</dbReference>
<dbReference type="Gene3D" id="3.30.565.10">
    <property type="entry name" value="Histidine kinase-like ATPase, C-terminal domain"/>
    <property type="match status" value="1"/>
</dbReference>
<dbReference type="SMART" id="SM00387">
    <property type="entry name" value="HATPase_c"/>
    <property type="match status" value="1"/>
</dbReference>
<dbReference type="InterPro" id="IPR001610">
    <property type="entry name" value="PAC"/>
</dbReference>
<dbReference type="SUPFAM" id="SSF47384">
    <property type="entry name" value="Homodimeric domain of signal transducing histidine kinase"/>
    <property type="match status" value="1"/>
</dbReference>
<dbReference type="PRINTS" id="PR00344">
    <property type="entry name" value="BCTRLSENSOR"/>
</dbReference>
<dbReference type="SUPFAM" id="SSF55785">
    <property type="entry name" value="PYP-like sensor domain (PAS domain)"/>
    <property type="match status" value="2"/>
</dbReference>
<dbReference type="SMART" id="SM00091">
    <property type="entry name" value="PAS"/>
    <property type="match status" value="2"/>
</dbReference>
<dbReference type="PROSITE" id="PS50109">
    <property type="entry name" value="HIS_KIN"/>
    <property type="match status" value="1"/>
</dbReference>
<dbReference type="SMART" id="SM00388">
    <property type="entry name" value="HisKA"/>
    <property type="match status" value="1"/>
</dbReference>
<dbReference type="GO" id="GO:0005886">
    <property type="term" value="C:plasma membrane"/>
    <property type="evidence" value="ECO:0007669"/>
    <property type="project" value="UniProtKB-SubCell"/>
</dbReference>
<feature type="modified residue" description="4-aspartylphosphate" evidence="11">
    <location>
        <position position="739"/>
    </location>
</feature>
<keyword evidence="8" id="KW-0902">Two-component regulatory system</keyword>
<dbReference type="CDD" id="cd16922">
    <property type="entry name" value="HATPase_EvgS-ArcB-TorS-like"/>
    <property type="match status" value="1"/>
</dbReference>
<dbReference type="PROSITE" id="PS50110">
    <property type="entry name" value="RESPONSE_REGULATORY"/>
    <property type="match status" value="2"/>
</dbReference>
<feature type="domain" description="Response regulatory" evidence="14">
    <location>
        <begin position="685"/>
        <end position="806"/>
    </location>
</feature>
<dbReference type="Pfam" id="PF01627">
    <property type="entry name" value="Hpt"/>
    <property type="match status" value="1"/>
</dbReference>
<gene>
    <name evidence="17" type="ORF">V5E97_34660</name>
</gene>
<dbReference type="GO" id="GO:0000155">
    <property type="term" value="F:phosphorelay sensor kinase activity"/>
    <property type="evidence" value="ECO:0007669"/>
    <property type="project" value="InterPro"/>
</dbReference>
<dbReference type="InterPro" id="IPR000014">
    <property type="entry name" value="PAS"/>
</dbReference>
<dbReference type="InterPro" id="IPR011006">
    <property type="entry name" value="CheY-like_superfamily"/>
</dbReference>
<feature type="domain" description="PAS" evidence="15">
    <location>
        <begin position="298"/>
        <end position="368"/>
    </location>
</feature>
<dbReference type="Pfam" id="PF08448">
    <property type="entry name" value="PAS_4"/>
    <property type="match status" value="1"/>
</dbReference>
<reference evidence="17" key="1">
    <citation type="submission" date="2024-05" db="EMBL/GenBank/DDBJ databases">
        <title>Planctomycetes of the genus Singulisphaera possess chitinolytic capabilities.</title>
        <authorList>
            <person name="Ivanova A."/>
        </authorList>
    </citation>
    <scope>NUCLEOTIDE SEQUENCE</scope>
    <source>
        <strain evidence="17">Ch08T</strain>
    </source>
</reference>
<dbReference type="InterPro" id="IPR029016">
    <property type="entry name" value="GAF-like_dom_sf"/>
</dbReference>
<dbReference type="CDD" id="cd17546">
    <property type="entry name" value="REC_hyHK_CKI1_RcsC-like"/>
    <property type="match status" value="2"/>
</dbReference>
<feature type="domain" description="PAC" evidence="16">
    <location>
        <begin position="372"/>
        <end position="424"/>
    </location>
</feature>
<dbReference type="SUPFAM" id="SSF55781">
    <property type="entry name" value="GAF domain-like"/>
    <property type="match status" value="1"/>
</dbReference>
<dbReference type="InterPro" id="IPR036097">
    <property type="entry name" value="HisK_dim/P_sf"/>
</dbReference>
<dbReference type="SUPFAM" id="SSF55874">
    <property type="entry name" value="ATPase domain of HSP90 chaperone/DNA topoisomerase II/histidine kinase"/>
    <property type="match status" value="1"/>
</dbReference>
<dbReference type="Pfam" id="PF02518">
    <property type="entry name" value="HATPase_c"/>
    <property type="match status" value="1"/>
</dbReference>
<evidence type="ECO:0000259" key="16">
    <source>
        <dbReference type="PROSITE" id="PS50113"/>
    </source>
</evidence>
<name>A0AAU7CD99_9BACT</name>
<evidence type="ECO:0000256" key="9">
    <source>
        <dbReference type="ARBA" id="ARBA00064003"/>
    </source>
</evidence>
<dbReference type="PANTHER" id="PTHR45339">
    <property type="entry name" value="HYBRID SIGNAL TRANSDUCTION HISTIDINE KINASE J"/>
    <property type="match status" value="1"/>
</dbReference>
<dbReference type="InterPro" id="IPR003661">
    <property type="entry name" value="HisK_dim/P_dom"/>
</dbReference>
<dbReference type="InterPro" id="IPR000700">
    <property type="entry name" value="PAS-assoc_C"/>
</dbReference>